<dbReference type="GeneID" id="19278594"/>
<feature type="domain" description="Rhodopsin" evidence="8">
    <location>
        <begin position="25"/>
        <end position="277"/>
    </location>
</feature>
<dbReference type="InterPro" id="IPR049326">
    <property type="entry name" value="Rhodopsin_dom_fungi"/>
</dbReference>
<dbReference type="EMBL" id="KI912119">
    <property type="protein sequence ID" value="ETS75097.1"/>
    <property type="molecule type" value="Genomic_DNA"/>
</dbReference>
<dbReference type="PANTHER" id="PTHR33048:SF2">
    <property type="entry name" value="SRPK"/>
    <property type="match status" value="1"/>
</dbReference>
<comment type="similarity">
    <text evidence="5">Belongs to the SAT4 family.</text>
</comment>
<keyword evidence="10" id="KW-1185">Reference proteome</keyword>
<feature type="region of interest" description="Disordered" evidence="6">
    <location>
        <begin position="287"/>
        <end position="370"/>
    </location>
</feature>
<dbReference type="InParanoid" id="W3WPL3"/>
<dbReference type="HOGENOM" id="CLU_019101_0_1_1"/>
<dbReference type="eggNOG" id="ENOG502RSJA">
    <property type="taxonomic scope" value="Eukaryota"/>
</dbReference>
<proteinExistence type="inferred from homology"/>
<evidence type="ECO:0000256" key="5">
    <source>
        <dbReference type="ARBA" id="ARBA00038359"/>
    </source>
</evidence>
<feature type="transmembrane region" description="Helical" evidence="7">
    <location>
        <begin position="12"/>
        <end position="29"/>
    </location>
</feature>
<dbReference type="KEGG" id="pfy:PFICI_13581"/>
<evidence type="ECO:0000259" key="8">
    <source>
        <dbReference type="Pfam" id="PF20684"/>
    </source>
</evidence>
<feature type="transmembrane region" description="Helical" evidence="7">
    <location>
        <begin position="41"/>
        <end position="61"/>
    </location>
</feature>
<sequence>MASDPTSALNEVFILMGIGLLVILLRLYARWEAVGFNRWEADDYLMILAMGVYSAESALAYKVVAKYGGIANNGMTDEYREALSADSDEYKNRVGGSKTQIEGWVVYVLLLWIIKAALCTMFLRLTERLETYRTRILVGFGIIIASWVIVTISILASCAPISKSWQIYPNPGLTCQPAISRVNVFVTLAFNVATDLYLLTIPIPMLWSAQIQLWKKLGLIVLFSGGIFVMMAGILRCVLIISNDVTGAQDAAAWAIRETFVAVVTSNVPLIFPLMRKWIGNTLGSFSSRKDSRSRQTGAYPGSIPLPDRSWHSRKDDGDQFHPGGDAFAFAGSRDRINDSSVDKGIKVEMNVQVSSSNKRRTDSESNVSF</sequence>
<feature type="transmembrane region" description="Helical" evidence="7">
    <location>
        <begin position="182"/>
        <end position="207"/>
    </location>
</feature>
<evidence type="ECO:0000313" key="9">
    <source>
        <dbReference type="EMBL" id="ETS75097.1"/>
    </source>
</evidence>
<feature type="transmembrane region" description="Helical" evidence="7">
    <location>
        <begin position="219"/>
        <end position="242"/>
    </location>
</feature>
<evidence type="ECO:0000256" key="3">
    <source>
        <dbReference type="ARBA" id="ARBA00022989"/>
    </source>
</evidence>
<dbReference type="RefSeq" id="XP_007840353.1">
    <property type="nucleotide sequence ID" value="XM_007842162.1"/>
</dbReference>
<dbReference type="PANTHER" id="PTHR33048">
    <property type="entry name" value="PTH11-LIKE INTEGRAL MEMBRANE PROTEIN (AFU_ORTHOLOGUE AFUA_5G11245)"/>
    <property type="match status" value="1"/>
</dbReference>
<dbReference type="GO" id="GO:0016020">
    <property type="term" value="C:membrane"/>
    <property type="evidence" value="ECO:0007669"/>
    <property type="project" value="UniProtKB-SubCell"/>
</dbReference>
<dbReference type="OMA" id="ACMAIFY"/>
<evidence type="ECO:0000256" key="7">
    <source>
        <dbReference type="SAM" id="Phobius"/>
    </source>
</evidence>
<keyword evidence="4 7" id="KW-0472">Membrane</keyword>
<evidence type="ECO:0000256" key="2">
    <source>
        <dbReference type="ARBA" id="ARBA00022692"/>
    </source>
</evidence>
<evidence type="ECO:0000313" key="10">
    <source>
        <dbReference type="Proteomes" id="UP000030651"/>
    </source>
</evidence>
<dbReference type="AlphaFoldDB" id="W3WPL3"/>
<keyword evidence="2 7" id="KW-0812">Transmembrane</keyword>
<dbReference type="OrthoDB" id="2988756at2759"/>
<accession>W3WPL3</accession>
<dbReference type="Pfam" id="PF20684">
    <property type="entry name" value="Fung_rhodopsin"/>
    <property type="match status" value="1"/>
</dbReference>
<feature type="transmembrane region" description="Helical" evidence="7">
    <location>
        <begin position="104"/>
        <end position="125"/>
    </location>
</feature>
<evidence type="ECO:0000256" key="4">
    <source>
        <dbReference type="ARBA" id="ARBA00023136"/>
    </source>
</evidence>
<feature type="transmembrane region" description="Helical" evidence="7">
    <location>
        <begin position="137"/>
        <end position="162"/>
    </location>
</feature>
<gene>
    <name evidence="9" type="ORF">PFICI_13581</name>
</gene>
<reference evidence="10" key="1">
    <citation type="journal article" date="2015" name="BMC Genomics">
        <title>Genomic and transcriptomic analysis of the endophytic fungus Pestalotiopsis fici reveals its lifestyle and high potential for synthesis of natural products.</title>
        <authorList>
            <person name="Wang X."/>
            <person name="Zhang X."/>
            <person name="Liu L."/>
            <person name="Xiang M."/>
            <person name="Wang W."/>
            <person name="Sun X."/>
            <person name="Che Y."/>
            <person name="Guo L."/>
            <person name="Liu G."/>
            <person name="Guo L."/>
            <person name="Wang C."/>
            <person name="Yin W.B."/>
            <person name="Stadler M."/>
            <person name="Zhang X."/>
            <person name="Liu X."/>
        </authorList>
    </citation>
    <scope>NUCLEOTIDE SEQUENCE [LARGE SCALE GENOMIC DNA]</scope>
    <source>
        <strain evidence="10">W106-1 / CGMCC3.15140</strain>
    </source>
</reference>
<name>W3WPL3_PESFW</name>
<protein>
    <recommendedName>
        <fullName evidence="8">Rhodopsin domain-containing protein</fullName>
    </recommendedName>
</protein>
<dbReference type="InterPro" id="IPR052337">
    <property type="entry name" value="SAT4-like"/>
</dbReference>
<evidence type="ECO:0000256" key="1">
    <source>
        <dbReference type="ARBA" id="ARBA00004141"/>
    </source>
</evidence>
<dbReference type="Proteomes" id="UP000030651">
    <property type="component" value="Unassembled WGS sequence"/>
</dbReference>
<feature type="compositionally biased region" description="Basic and acidic residues" evidence="6">
    <location>
        <begin position="333"/>
        <end position="347"/>
    </location>
</feature>
<evidence type="ECO:0000256" key="6">
    <source>
        <dbReference type="SAM" id="MobiDB-lite"/>
    </source>
</evidence>
<feature type="compositionally biased region" description="Basic and acidic residues" evidence="6">
    <location>
        <begin position="309"/>
        <end position="320"/>
    </location>
</feature>
<comment type="subcellular location">
    <subcellularLocation>
        <location evidence="1">Membrane</location>
        <topology evidence="1">Multi-pass membrane protein</topology>
    </subcellularLocation>
</comment>
<keyword evidence="3 7" id="KW-1133">Transmembrane helix</keyword>
<organism evidence="9 10">
    <name type="scientific">Pestalotiopsis fici (strain W106-1 / CGMCC3.15140)</name>
    <dbReference type="NCBI Taxonomy" id="1229662"/>
    <lineage>
        <taxon>Eukaryota</taxon>
        <taxon>Fungi</taxon>
        <taxon>Dikarya</taxon>
        <taxon>Ascomycota</taxon>
        <taxon>Pezizomycotina</taxon>
        <taxon>Sordariomycetes</taxon>
        <taxon>Xylariomycetidae</taxon>
        <taxon>Amphisphaeriales</taxon>
        <taxon>Sporocadaceae</taxon>
        <taxon>Pestalotiopsis</taxon>
    </lineage>
</organism>